<keyword evidence="2" id="KW-0812">Transmembrane</keyword>
<sequence>MPTGGSPSTDAGGILLVGASAVSIGGIALWAWSSWSSRTRDKAAETKPEASLEGEAEPGPPAPSKRPSAEEALSWAALGVAGVVAAWLSSRLVWEAATLVGVSVTSFTLGDLWRRRQTRLAASKPPPALTYQQRKAALARALASVPPPGSVGRNIRAAVNAALAPHGTSVLRRDPSTWLRDNLAGPSLDPACRDPTALHRWAVGTEGLGEAQIRELVGWACGYPLAAAREPMEALWRRLGEWRPGPGAASVAAAAALVQAADELPLRDLAPADVDAALVLARLAHLHRPWRCPRLPAWTGEAGDAGEAQELAPAGSPEALEALGS</sequence>
<comment type="caution">
    <text evidence="3">The sequence shown here is derived from an EMBL/GenBank/DDBJ whole genome shotgun (WGS) entry which is preliminary data.</text>
</comment>
<evidence type="ECO:0000313" key="4">
    <source>
        <dbReference type="Proteomes" id="UP000612055"/>
    </source>
</evidence>
<dbReference type="Proteomes" id="UP000612055">
    <property type="component" value="Unassembled WGS sequence"/>
</dbReference>
<protein>
    <submittedName>
        <fullName evidence="3">Uncharacterized protein</fullName>
    </submittedName>
</protein>
<feature type="transmembrane region" description="Helical" evidence="2">
    <location>
        <begin position="12"/>
        <end position="32"/>
    </location>
</feature>
<feature type="compositionally biased region" description="Basic and acidic residues" evidence="1">
    <location>
        <begin position="38"/>
        <end position="50"/>
    </location>
</feature>
<proteinExistence type="predicted"/>
<dbReference type="EMBL" id="JAEHOE010000003">
    <property type="protein sequence ID" value="KAG2500840.1"/>
    <property type="molecule type" value="Genomic_DNA"/>
</dbReference>
<feature type="region of interest" description="Disordered" evidence="1">
    <location>
        <begin position="304"/>
        <end position="325"/>
    </location>
</feature>
<keyword evidence="4" id="KW-1185">Reference proteome</keyword>
<reference evidence="3" key="1">
    <citation type="journal article" date="2020" name="bioRxiv">
        <title>Comparative genomics of Chlamydomonas.</title>
        <authorList>
            <person name="Craig R.J."/>
            <person name="Hasan A.R."/>
            <person name="Ness R.W."/>
            <person name="Keightley P.D."/>
        </authorList>
    </citation>
    <scope>NUCLEOTIDE SEQUENCE</scope>
    <source>
        <strain evidence="3">CCAP 11/70</strain>
    </source>
</reference>
<evidence type="ECO:0000313" key="3">
    <source>
        <dbReference type="EMBL" id="KAG2500840.1"/>
    </source>
</evidence>
<feature type="region of interest" description="Disordered" evidence="1">
    <location>
        <begin position="36"/>
        <end position="68"/>
    </location>
</feature>
<evidence type="ECO:0000256" key="2">
    <source>
        <dbReference type="SAM" id="Phobius"/>
    </source>
</evidence>
<organism evidence="3 4">
    <name type="scientific">Edaphochlamys debaryana</name>
    <dbReference type="NCBI Taxonomy" id="47281"/>
    <lineage>
        <taxon>Eukaryota</taxon>
        <taxon>Viridiplantae</taxon>
        <taxon>Chlorophyta</taxon>
        <taxon>core chlorophytes</taxon>
        <taxon>Chlorophyceae</taxon>
        <taxon>CS clade</taxon>
        <taxon>Chlamydomonadales</taxon>
        <taxon>Chlamydomonadales incertae sedis</taxon>
        <taxon>Edaphochlamys</taxon>
    </lineage>
</organism>
<accession>A0A835YLQ3</accession>
<feature type="transmembrane region" description="Helical" evidence="2">
    <location>
        <begin position="72"/>
        <end position="90"/>
    </location>
</feature>
<keyword evidence="2" id="KW-0472">Membrane</keyword>
<gene>
    <name evidence="3" type="ORF">HYH03_001601</name>
</gene>
<keyword evidence="2" id="KW-1133">Transmembrane helix</keyword>
<name>A0A835YLQ3_9CHLO</name>
<evidence type="ECO:0000256" key="1">
    <source>
        <dbReference type="SAM" id="MobiDB-lite"/>
    </source>
</evidence>
<dbReference type="AlphaFoldDB" id="A0A835YLQ3"/>